<feature type="transmembrane region" description="Helical" evidence="1">
    <location>
        <begin position="105"/>
        <end position="132"/>
    </location>
</feature>
<keyword evidence="1" id="KW-0812">Transmembrane</keyword>
<evidence type="ECO:0000256" key="1">
    <source>
        <dbReference type="SAM" id="Phobius"/>
    </source>
</evidence>
<organism evidence="2 3">
    <name type="scientific">Planoprotostelium fungivorum</name>
    <dbReference type="NCBI Taxonomy" id="1890364"/>
    <lineage>
        <taxon>Eukaryota</taxon>
        <taxon>Amoebozoa</taxon>
        <taxon>Evosea</taxon>
        <taxon>Variosea</taxon>
        <taxon>Cavosteliida</taxon>
        <taxon>Cavosteliaceae</taxon>
        <taxon>Planoprotostelium</taxon>
    </lineage>
</organism>
<evidence type="ECO:0000313" key="2">
    <source>
        <dbReference type="EMBL" id="PRP76661.1"/>
    </source>
</evidence>
<proteinExistence type="predicted"/>
<evidence type="ECO:0000313" key="3">
    <source>
        <dbReference type="Proteomes" id="UP000241769"/>
    </source>
</evidence>
<protein>
    <submittedName>
        <fullName evidence="2">Uncharacterized protein</fullName>
    </submittedName>
</protein>
<comment type="caution">
    <text evidence="2">The sequence shown here is derived from an EMBL/GenBank/DDBJ whole genome shotgun (WGS) entry which is preliminary data.</text>
</comment>
<sequence>MATNQKNQITCRKLTELLIGSRMSSLISFGITGSERLRNLALNRTIGSPGIDCGQHMGTGCTGTNSGAARLTRGISTAAAIWLLNEAENAELALYRTLECFEYNFLLISFNTLFDSCVSSFCCPISLVLFVYTRGKSIESQPTALAVYLYGIHTDPHADDRVNPSPQDNAAIILSFLNFCWIPLLFIDDKRLRRQ</sequence>
<keyword evidence="1" id="KW-0472">Membrane</keyword>
<dbReference type="EMBL" id="MDYQ01000309">
    <property type="protein sequence ID" value="PRP76661.1"/>
    <property type="molecule type" value="Genomic_DNA"/>
</dbReference>
<reference evidence="2 3" key="1">
    <citation type="journal article" date="2018" name="Genome Biol. Evol.">
        <title>Multiple Roots of Fruiting Body Formation in Amoebozoa.</title>
        <authorList>
            <person name="Hillmann F."/>
            <person name="Forbes G."/>
            <person name="Novohradska S."/>
            <person name="Ferling I."/>
            <person name="Riege K."/>
            <person name="Groth M."/>
            <person name="Westermann M."/>
            <person name="Marz M."/>
            <person name="Spaller T."/>
            <person name="Winckler T."/>
            <person name="Schaap P."/>
            <person name="Glockner G."/>
        </authorList>
    </citation>
    <scope>NUCLEOTIDE SEQUENCE [LARGE SCALE GENOMIC DNA]</scope>
    <source>
        <strain evidence="2 3">Jena</strain>
    </source>
</reference>
<feature type="transmembrane region" description="Helical" evidence="1">
    <location>
        <begin position="170"/>
        <end position="187"/>
    </location>
</feature>
<dbReference type="Proteomes" id="UP000241769">
    <property type="component" value="Unassembled WGS sequence"/>
</dbReference>
<accession>A0A2P6MY72</accession>
<gene>
    <name evidence="2" type="ORF">PROFUN_14897</name>
</gene>
<keyword evidence="1" id="KW-1133">Transmembrane helix</keyword>
<keyword evidence="3" id="KW-1185">Reference proteome</keyword>
<dbReference type="InParanoid" id="A0A2P6MY72"/>
<dbReference type="AlphaFoldDB" id="A0A2P6MY72"/>
<name>A0A2P6MY72_9EUKA</name>